<accession>A0A0E0B1W9</accession>
<reference evidence="2" key="2">
    <citation type="submission" date="2018-05" db="EMBL/GenBank/DDBJ databases">
        <title>OgluRS3 (Oryza glumaepatula Reference Sequence Version 3).</title>
        <authorList>
            <person name="Zhang J."/>
            <person name="Kudrna D."/>
            <person name="Lee S."/>
            <person name="Talag J."/>
            <person name="Welchert J."/>
            <person name="Wing R.A."/>
        </authorList>
    </citation>
    <scope>NUCLEOTIDE SEQUENCE [LARGE SCALE GENOMIC DNA]</scope>
</reference>
<sequence length="53" mass="5650">MESIDAAYADATSSRRSTPMSPSRLGFCRCNVRACQSCGISFVSISQANCLAE</sequence>
<dbReference type="EnsemblPlants" id="OGLUM09G07550.1">
    <property type="protein sequence ID" value="OGLUM09G07550.1"/>
    <property type="gene ID" value="OGLUM09G07550"/>
</dbReference>
<feature type="region of interest" description="Disordered" evidence="1">
    <location>
        <begin position="1"/>
        <end position="23"/>
    </location>
</feature>
<protein>
    <submittedName>
        <fullName evidence="2">Uncharacterized protein</fullName>
    </submittedName>
</protein>
<organism evidence="2">
    <name type="scientific">Oryza glumipatula</name>
    <dbReference type="NCBI Taxonomy" id="40148"/>
    <lineage>
        <taxon>Eukaryota</taxon>
        <taxon>Viridiplantae</taxon>
        <taxon>Streptophyta</taxon>
        <taxon>Embryophyta</taxon>
        <taxon>Tracheophyta</taxon>
        <taxon>Spermatophyta</taxon>
        <taxon>Magnoliopsida</taxon>
        <taxon>Liliopsida</taxon>
        <taxon>Poales</taxon>
        <taxon>Poaceae</taxon>
        <taxon>BOP clade</taxon>
        <taxon>Oryzoideae</taxon>
        <taxon>Oryzeae</taxon>
        <taxon>Oryzinae</taxon>
        <taxon>Oryza</taxon>
    </lineage>
</organism>
<evidence type="ECO:0000256" key="1">
    <source>
        <dbReference type="SAM" id="MobiDB-lite"/>
    </source>
</evidence>
<proteinExistence type="predicted"/>
<feature type="compositionally biased region" description="Low complexity" evidence="1">
    <location>
        <begin position="12"/>
        <end position="23"/>
    </location>
</feature>
<dbReference type="AlphaFoldDB" id="A0A0E0B1W9"/>
<name>A0A0E0B1W9_9ORYZ</name>
<evidence type="ECO:0000313" key="2">
    <source>
        <dbReference type="EnsemblPlants" id="OGLUM09G07550.1"/>
    </source>
</evidence>
<dbReference type="Gramene" id="OGLUM09G07550.1">
    <property type="protein sequence ID" value="OGLUM09G07550.1"/>
    <property type="gene ID" value="OGLUM09G07550"/>
</dbReference>
<dbReference type="HOGENOM" id="CLU_3071938_0_0_1"/>
<evidence type="ECO:0000313" key="3">
    <source>
        <dbReference type="Proteomes" id="UP000026961"/>
    </source>
</evidence>
<dbReference type="Proteomes" id="UP000026961">
    <property type="component" value="Chromosome 9"/>
</dbReference>
<keyword evidence="3" id="KW-1185">Reference proteome</keyword>
<reference evidence="2" key="1">
    <citation type="submission" date="2015-04" db="UniProtKB">
        <authorList>
            <consortium name="EnsemblPlants"/>
        </authorList>
    </citation>
    <scope>IDENTIFICATION</scope>
</reference>